<evidence type="ECO:0000313" key="3">
    <source>
        <dbReference type="Proteomes" id="UP001183420"/>
    </source>
</evidence>
<proteinExistence type="predicted"/>
<organism evidence="2 3">
    <name type="scientific">Streptomyces millisiae</name>
    <dbReference type="NCBI Taxonomy" id="3075542"/>
    <lineage>
        <taxon>Bacteria</taxon>
        <taxon>Bacillati</taxon>
        <taxon>Actinomycetota</taxon>
        <taxon>Actinomycetes</taxon>
        <taxon>Kitasatosporales</taxon>
        <taxon>Streptomycetaceae</taxon>
        <taxon>Streptomyces</taxon>
    </lineage>
</organism>
<comment type="caution">
    <text evidence="2">The sequence shown here is derived from an EMBL/GenBank/DDBJ whole genome shotgun (WGS) entry which is preliminary data.</text>
</comment>
<reference evidence="3" key="1">
    <citation type="submission" date="2023-07" db="EMBL/GenBank/DDBJ databases">
        <title>30 novel species of actinomycetes from the DSMZ collection.</title>
        <authorList>
            <person name="Nouioui I."/>
        </authorList>
    </citation>
    <scope>NUCLEOTIDE SEQUENCE [LARGE SCALE GENOMIC DNA]</scope>
    <source>
        <strain evidence="3">DSM 44918</strain>
    </source>
</reference>
<evidence type="ECO:0000313" key="2">
    <source>
        <dbReference type="EMBL" id="MDT0319296.1"/>
    </source>
</evidence>
<dbReference type="Pfam" id="PF26526">
    <property type="entry name" value="DUF8175"/>
    <property type="match status" value="1"/>
</dbReference>
<accession>A0ABU2LNY9</accession>
<dbReference type="InterPro" id="IPR058488">
    <property type="entry name" value="DUF8175"/>
</dbReference>
<gene>
    <name evidence="2" type="ORF">RNC47_13205</name>
</gene>
<keyword evidence="3" id="KW-1185">Reference proteome</keyword>
<name>A0ABU2LNY9_9ACTN</name>
<dbReference type="RefSeq" id="WP_311598514.1">
    <property type="nucleotide sequence ID" value="NZ_JAVREM010000012.1"/>
</dbReference>
<dbReference type="EMBL" id="JAVREM010000012">
    <property type="protein sequence ID" value="MDT0319296.1"/>
    <property type="molecule type" value="Genomic_DNA"/>
</dbReference>
<feature type="domain" description="DUF8175" evidence="1">
    <location>
        <begin position="5"/>
        <end position="149"/>
    </location>
</feature>
<protein>
    <recommendedName>
        <fullName evidence="1">DUF8175 domain-containing protein</fullName>
    </recommendedName>
</protein>
<evidence type="ECO:0000259" key="1">
    <source>
        <dbReference type="Pfam" id="PF26526"/>
    </source>
</evidence>
<dbReference type="Proteomes" id="UP001183420">
    <property type="component" value="Unassembled WGS sequence"/>
</dbReference>
<sequence>MRLVNGVPVGYPRSEAGAVQAAVNYQLLRLSKTYRTDTQVRVGVIDAITASEAVEALFLKEELATHRLLDSHGLTRETADSLVARAAALGTRTVGYTDEAAKIQVWMTELVGAPDTAEDVSVAATWTTYTVLLRWQDDDWKLVKVSSDAGPTPLENSGTIPSTAQELRLADRMFRVPPFTAWGDPATSGSAT</sequence>